<evidence type="ECO:0000256" key="1">
    <source>
        <dbReference type="SAM" id="MobiDB-lite"/>
    </source>
</evidence>
<feature type="region of interest" description="Disordered" evidence="1">
    <location>
        <begin position="47"/>
        <end position="76"/>
    </location>
</feature>
<organism evidence="2 3">
    <name type="scientific">Astyanax mexicanus</name>
    <name type="common">Blind cave fish</name>
    <name type="synonym">Astyanax fasciatus mexicanus</name>
    <dbReference type="NCBI Taxonomy" id="7994"/>
    <lineage>
        <taxon>Eukaryota</taxon>
        <taxon>Metazoa</taxon>
        <taxon>Chordata</taxon>
        <taxon>Craniata</taxon>
        <taxon>Vertebrata</taxon>
        <taxon>Euteleostomi</taxon>
        <taxon>Actinopterygii</taxon>
        <taxon>Neopterygii</taxon>
        <taxon>Teleostei</taxon>
        <taxon>Ostariophysi</taxon>
        <taxon>Characiformes</taxon>
        <taxon>Characoidei</taxon>
        <taxon>Acestrorhamphidae</taxon>
        <taxon>Acestrorhamphinae</taxon>
        <taxon>Astyanax</taxon>
    </lineage>
</organism>
<accession>A0A8B9HQJ3</accession>
<proteinExistence type="predicted"/>
<evidence type="ECO:0000313" key="2">
    <source>
        <dbReference type="Ensembl" id="ENSAMXP00005015909.1"/>
    </source>
</evidence>
<sequence length="95" mass="9942">TDLTHSSSFAMSVSSSHCLTSNRMEDLAIRAGFLAFLAAYSCSRCSFNRSASSSTSSSLPNRSTSSSSSSSSSFVGADVFWGGGVAFCEKTDKKI</sequence>
<feature type="compositionally biased region" description="Low complexity" evidence="1">
    <location>
        <begin position="47"/>
        <end position="74"/>
    </location>
</feature>
<dbReference type="Proteomes" id="UP000694621">
    <property type="component" value="Unplaced"/>
</dbReference>
<dbReference type="Ensembl" id="ENSAMXT00005017559.1">
    <property type="protein sequence ID" value="ENSAMXP00005015909.1"/>
    <property type="gene ID" value="ENSAMXG00005008352.1"/>
</dbReference>
<reference evidence="2" key="1">
    <citation type="submission" date="2025-08" db="UniProtKB">
        <authorList>
            <consortium name="Ensembl"/>
        </authorList>
    </citation>
    <scope>IDENTIFICATION</scope>
</reference>
<evidence type="ECO:0000313" key="3">
    <source>
        <dbReference type="Proteomes" id="UP000694621"/>
    </source>
</evidence>
<protein>
    <submittedName>
        <fullName evidence="2">Uncharacterized protein</fullName>
    </submittedName>
</protein>
<dbReference type="AlphaFoldDB" id="A0A8B9HQJ3"/>
<name>A0A8B9HQJ3_ASTMX</name>